<accession>A0ABV1RJ94</accession>
<dbReference type="RefSeq" id="WP_350402281.1">
    <property type="nucleotide sequence ID" value="NZ_JBELOE010000234.1"/>
</dbReference>
<reference evidence="1 2" key="1">
    <citation type="submission" date="2024-06" db="EMBL/GenBank/DDBJ databases">
        <authorList>
            <person name="Chen R.Y."/>
        </authorList>
    </citation>
    <scope>NUCLEOTIDE SEQUENCE [LARGE SCALE GENOMIC DNA]</scope>
    <source>
        <strain evidence="1 2">D2</strain>
    </source>
</reference>
<evidence type="ECO:0000313" key="2">
    <source>
        <dbReference type="Proteomes" id="UP001467690"/>
    </source>
</evidence>
<dbReference type="Proteomes" id="UP001467690">
    <property type="component" value="Unassembled WGS sequence"/>
</dbReference>
<comment type="caution">
    <text evidence="1">The sequence shown here is derived from an EMBL/GenBank/DDBJ whole genome shotgun (WGS) entry which is preliminary data.</text>
</comment>
<keyword evidence="2" id="KW-1185">Reference proteome</keyword>
<sequence>MNTTPLLEQTKAQFDHWRDNKDTLGTLTPVELRRQAVELTHQYSASKVVTTLGLSGSVIKRWRAELKLKHTQTTSEPIDTFVALPNTQQASAAIAEARIVLNDGTNIQLNGGASAQVLSVLAQALTVSASL</sequence>
<dbReference type="EMBL" id="JBELOE010000234">
    <property type="protein sequence ID" value="MER2492806.1"/>
    <property type="molecule type" value="Genomic_DNA"/>
</dbReference>
<protein>
    <recommendedName>
        <fullName evidence="3">Transposase</fullName>
    </recommendedName>
</protein>
<evidence type="ECO:0008006" key="3">
    <source>
        <dbReference type="Google" id="ProtNLM"/>
    </source>
</evidence>
<name>A0ABV1RJ94_9ALTE</name>
<gene>
    <name evidence="1" type="ORF">ABS311_13045</name>
</gene>
<proteinExistence type="predicted"/>
<evidence type="ECO:0000313" key="1">
    <source>
        <dbReference type="EMBL" id="MER2492806.1"/>
    </source>
</evidence>
<organism evidence="1 2">
    <name type="scientific">Catenovulum sediminis</name>
    <dbReference type="NCBI Taxonomy" id="1740262"/>
    <lineage>
        <taxon>Bacteria</taxon>
        <taxon>Pseudomonadati</taxon>
        <taxon>Pseudomonadota</taxon>
        <taxon>Gammaproteobacteria</taxon>
        <taxon>Alteromonadales</taxon>
        <taxon>Alteromonadaceae</taxon>
        <taxon>Catenovulum</taxon>
    </lineage>
</organism>